<evidence type="ECO:0000313" key="5">
    <source>
        <dbReference type="Proteomes" id="UP000198224"/>
    </source>
</evidence>
<organism evidence="4 5">
    <name type="scientific">Micromonospora chokoriensis</name>
    <dbReference type="NCBI Taxonomy" id="356851"/>
    <lineage>
        <taxon>Bacteria</taxon>
        <taxon>Bacillati</taxon>
        <taxon>Actinomycetota</taxon>
        <taxon>Actinomycetes</taxon>
        <taxon>Micromonosporales</taxon>
        <taxon>Micromonosporaceae</taxon>
        <taxon>Micromonospora</taxon>
    </lineage>
</organism>
<dbReference type="Proteomes" id="UP000198224">
    <property type="component" value="Chromosome I"/>
</dbReference>
<sequence length="165" mass="17644">MSDTIVRPMTDGDAGRVLAIYQAGLDAGNASFEVTAPTWAAFDVARLAAHRFVAVDRVGTVLGWVAASPTSTREVYAGVVEHSVYVDPAAQGRGAGRLLLDALISSTEAAGIWTIQSGIFPENAASLVLHQRAGFRAVGVRERVGRHHGRWRDVVLLERRSPVVT</sequence>
<keyword evidence="1 4" id="KW-0808">Transferase</keyword>
<protein>
    <submittedName>
        <fullName evidence="4">Phosphinothricin acetyltransferase</fullName>
    </submittedName>
</protein>
<dbReference type="PANTHER" id="PTHR43072:SF23">
    <property type="entry name" value="UPF0039 PROTEIN C11D3.02C"/>
    <property type="match status" value="1"/>
</dbReference>
<dbReference type="CDD" id="cd04301">
    <property type="entry name" value="NAT_SF"/>
    <property type="match status" value="1"/>
</dbReference>
<reference evidence="5" key="1">
    <citation type="submission" date="2016-06" db="EMBL/GenBank/DDBJ databases">
        <authorList>
            <person name="Varghese N."/>
            <person name="Submissions Spin"/>
        </authorList>
    </citation>
    <scope>NUCLEOTIDE SEQUENCE [LARGE SCALE GENOMIC DNA]</scope>
    <source>
        <strain evidence="5">DSM 45160</strain>
    </source>
</reference>
<gene>
    <name evidence="4" type="ORF">GA0070612_4804</name>
</gene>
<dbReference type="PANTHER" id="PTHR43072">
    <property type="entry name" value="N-ACETYLTRANSFERASE"/>
    <property type="match status" value="1"/>
</dbReference>
<keyword evidence="2" id="KW-0012">Acyltransferase</keyword>
<dbReference type="SUPFAM" id="SSF55729">
    <property type="entry name" value="Acyl-CoA N-acyltransferases (Nat)"/>
    <property type="match status" value="1"/>
</dbReference>
<evidence type="ECO:0000313" key="4">
    <source>
        <dbReference type="EMBL" id="SCF20560.1"/>
    </source>
</evidence>
<name>A0A1C4YIQ4_9ACTN</name>
<dbReference type="GO" id="GO:0016747">
    <property type="term" value="F:acyltransferase activity, transferring groups other than amino-acyl groups"/>
    <property type="evidence" value="ECO:0007669"/>
    <property type="project" value="InterPro"/>
</dbReference>
<dbReference type="Gene3D" id="3.40.630.30">
    <property type="match status" value="1"/>
</dbReference>
<dbReference type="RefSeq" id="WP_088989945.1">
    <property type="nucleotide sequence ID" value="NZ_LT607409.1"/>
</dbReference>
<evidence type="ECO:0000256" key="2">
    <source>
        <dbReference type="ARBA" id="ARBA00023315"/>
    </source>
</evidence>
<proteinExistence type="predicted"/>
<accession>A0A1C4YIQ4</accession>
<dbReference type="InterPro" id="IPR016181">
    <property type="entry name" value="Acyl_CoA_acyltransferase"/>
</dbReference>
<keyword evidence="5" id="KW-1185">Reference proteome</keyword>
<dbReference type="PROSITE" id="PS51186">
    <property type="entry name" value="GNAT"/>
    <property type="match status" value="1"/>
</dbReference>
<dbReference type="Pfam" id="PF00583">
    <property type="entry name" value="Acetyltransf_1"/>
    <property type="match status" value="1"/>
</dbReference>
<dbReference type="AlphaFoldDB" id="A0A1C4YIQ4"/>
<evidence type="ECO:0000259" key="3">
    <source>
        <dbReference type="PROSITE" id="PS51186"/>
    </source>
</evidence>
<evidence type="ECO:0000256" key="1">
    <source>
        <dbReference type="ARBA" id="ARBA00022679"/>
    </source>
</evidence>
<dbReference type="InterPro" id="IPR000182">
    <property type="entry name" value="GNAT_dom"/>
</dbReference>
<dbReference type="EMBL" id="LT607409">
    <property type="protein sequence ID" value="SCF20560.1"/>
    <property type="molecule type" value="Genomic_DNA"/>
</dbReference>
<feature type="domain" description="N-acetyltransferase" evidence="3">
    <location>
        <begin position="4"/>
        <end position="158"/>
    </location>
</feature>